<dbReference type="STRING" id="29730.A0A0D2UUL5"/>
<evidence type="ECO:0000256" key="2">
    <source>
        <dbReference type="ARBA" id="ARBA00022723"/>
    </source>
</evidence>
<dbReference type="PRINTS" id="PR00463">
    <property type="entry name" value="EP450I"/>
</dbReference>
<protein>
    <recommendedName>
        <fullName evidence="11">Cytochrome P450 71A1</fullName>
    </recommendedName>
</protein>
<reference evidence="7 9" key="1">
    <citation type="journal article" date="2012" name="Nature">
        <title>Repeated polyploidization of Gossypium genomes and the evolution of spinnable cotton fibres.</title>
        <authorList>
            <person name="Paterson A.H."/>
            <person name="Wendel J.F."/>
            <person name="Gundlach H."/>
            <person name="Guo H."/>
            <person name="Jenkins J."/>
            <person name="Jin D."/>
            <person name="Llewellyn D."/>
            <person name="Showmaker K.C."/>
            <person name="Shu S."/>
            <person name="Udall J."/>
            <person name="Yoo M.J."/>
            <person name="Byers R."/>
            <person name="Chen W."/>
            <person name="Doron-Faigenboim A."/>
            <person name="Duke M.V."/>
            <person name="Gong L."/>
            <person name="Grimwood J."/>
            <person name="Grover C."/>
            <person name="Grupp K."/>
            <person name="Hu G."/>
            <person name="Lee T.H."/>
            <person name="Li J."/>
            <person name="Lin L."/>
            <person name="Liu T."/>
            <person name="Marler B.S."/>
            <person name="Page J.T."/>
            <person name="Roberts A.W."/>
            <person name="Romanel E."/>
            <person name="Sanders W.S."/>
            <person name="Szadkowski E."/>
            <person name="Tan X."/>
            <person name="Tang H."/>
            <person name="Xu C."/>
            <person name="Wang J."/>
            <person name="Wang Z."/>
            <person name="Zhang D."/>
            <person name="Zhang L."/>
            <person name="Ashrafi H."/>
            <person name="Bedon F."/>
            <person name="Bowers J.E."/>
            <person name="Brubaker C.L."/>
            <person name="Chee P.W."/>
            <person name="Das S."/>
            <person name="Gingle A.R."/>
            <person name="Haigler C.H."/>
            <person name="Harker D."/>
            <person name="Hoffmann L.V."/>
            <person name="Hovav R."/>
            <person name="Jones D.C."/>
            <person name="Lemke C."/>
            <person name="Mansoor S."/>
            <person name="ur Rahman M."/>
            <person name="Rainville L.N."/>
            <person name="Rambani A."/>
            <person name="Reddy U.K."/>
            <person name="Rong J.K."/>
            <person name="Saranga Y."/>
            <person name="Scheffler B.E."/>
            <person name="Scheffler J.A."/>
            <person name="Stelly D.M."/>
            <person name="Triplett B.A."/>
            <person name="Van Deynze A."/>
            <person name="Vaslin M.F."/>
            <person name="Waghmare V.N."/>
            <person name="Walford S.A."/>
            <person name="Wright R.J."/>
            <person name="Zaki E.A."/>
            <person name="Zhang T."/>
            <person name="Dennis E.S."/>
            <person name="Mayer K.F."/>
            <person name="Peterson D.G."/>
            <person name="Rokhsar D.S."/>
            <person name="Wang X."/>
            <person name="Schmutz J."/>
        </authorList>
    </citation>
    <scope>NUCLEOTIDE SEQUENCE [LARGE SCALE GENOMIC DNA]</scope>
</reference>
<keyword evidence="5" id="KW-0560">Oxidoreductase</keyword>
<dbReference type="PANTHER" id="PTHR47955:SF15">
    <property type="entry name" value="CYTOCHROME P450 71A2-LIKE"/>
    <property type="match status" value="1"/>
</dbReference>
<comment type="cofactor">
    <cofactor evidence="4">
        <name>heme</name>
        <dbReference type="ChEBI" id="CHEBI:30413"/>
    </cofactor>
</comment>
<feature type="binding site" description="axial binding residue" evidence="4">
    <location>
        <position position="449"/>
    </location>
    <ligand>
        <name>heme</name>
        <dbReference type="ChEBI" id="CHEBI:30413"/>
    </ligand>
    <ligandPart>
        <name>Fe</name>
        <dbReference type="ChEBI" id="CHEBI:18248"/>
    </ligandPart>
</feature>
<keyword evidence="3 4" id="KW-0408">Iron</keyword>
<dbReference type="GO" id="GO:0020037">
    <property type="term" value="F:heme binding"/>
    <property type="evidence" value="ECO:0007669"/>
    <property type="project" value="InterPro"/>
</dbReference>
<keyword evidence="6" id="KW-0812">Transmembrane</keyword>
<dbReference type="GO" id="GO:0016705">
    <property type="term" value="F:oxidoreductase activity, acting on paired donors, with incorporation or reduction of molecular oxygen"/>
    <property type="evidence" value="ECO:0007669"/>
    <property type="project" value="InterPro"/>
</dbReference>
<dbReference type="PRINTS" id="PR00385">
    <property type="entry name" value="P450"/>
</dbReference>
<dbReference type="Pfam" id="PF00067">
    <property type="entry name" value="p450"/>
    <property type="match status" value="1"/>
</dbReference>
<dbReference type="CDD" id="cd11072">
    <property type="entry name" value="CYP71-like"/>
    <property type="match status" value="1"/>
</dbReference>
<evidence type="ECO:0008006" key="11">
    <source>
        <dbReference type="Google" id="ProtNLM"/>
    </source>
</evidence>
<keyword evidence="6" id="KW-1133">Transmembrane helix</keyword>
<dbReference type="PANTHER" id="PTHR47955">
    <property type="entry name" value="CYTOCHROME P450 FAMILY 71 PROTEIN"/>
    <property type="match status" value="1"/>
</dbReference>
<evidence type="ECO:0000313" key="7">
    <source>
        <dbReference type="EMBL" id="KJB72081.1"/>
    </source>
</evidence>
<keyword evidence="5" id="KW-0503">Monooxygenase</keyword>
<dbReference type="GO" id="GO:0004497">
    <property type="term" value="F:monooxygenase activity"/>
    <property type="evidence" value="ECO:0007669"/>
    <property type="project" value="UniProtKB-KW"/>
</dbReference>
<evidence type="ECO:0000256" key="5">
    <source>
        <dbReference type="RuleBase" id="RU000461"/>
    </source>
</evidence>
<evidence type="ECO:0000256" key="6">
    <source>
        <dbReference type="SAM" id="Phobius"/>
    </source>
</evidence>
<dbReference type="InterPro" id="IPR036396">
    <property type="entry name" value="Cyt_P450_sf"/>
</dbReference>
<dbReference type="eggNOG" id="KOG0156">
    <property type="taxonomic scope" value="Eukaryota"/>
</dbReference>
<keyword evidence="2 4" id="KW-0479">Metal-binding</keyword>
<organism evidence="7 9">
    <name type="scientific">Gossypium raimondii</name>
    <name type="common">Peruvian cotton</name>
    <name type="synonym">Gossypium klotzschianum subsp. raimondii</name>
    <dbReference type="NCBI Taxonomy" id="29730"/>
    <lineage>
        <taxon>Eukaryota</taxon>
        <taxon>Viridiplantae</taxon>
        <taxon>Streptophyta</taxon>
        <taxon>Embryophyta</taxon>
        <taxon>Tracheophyta</taxon>
        <taxon>Spermatophyta</taxon>
        <taxon>Magnoliopsida</taxon>
        <taxon>eudicotyledons</taxon>
        <taxon>Gunneridae</taxon>
        <taxon>Pentapetalae</taxon>
        <taxon>rosids</taxon>
        <taxon>malvids</taxon>
        <taxon>Malvales</taxon>
        <taxon>Malvaceae</taxon>
        <taxon>Malvoideae</taxon>
        <taxon>Gossypium</taxon>
    </lineage>
</organism>
<dbReference type="GO" id="GO:0005506">
    <property type="term" value="F:iron ion binding"/>
    <property type="evidence" value="ECO:0007669"/>
    <property type="project" value="InterPro"/>
</dbReference>
<dbReference type="OMA" id="CLLAMPY"/>
<dbReference type="KEGG" id="gra:105778610"/>
<comment type="similarity">
    <text evidence="1 5">Belongs to the cytochrome P450 family.</text>
</comment>
<dbReference type="FunFam" id="1.10.630.10:FF:000011">
    <property type="entry name" value="Cytochrome P450 83B1"/>
    <property type="match status" value="1"/>
</dbReference>
<gene>
    <name evidence="7" type="ORF">B456_011G157400</name>
    <name evidence="8" type="ORF">Gorai_006062</name>
</gene>
<dbReference type="EMBL" id="JABEZZ010000011">
    <property type="protein sequence ID" value="MBA0599861.1"/>
    <property type="molecule type" value="Genomic_DNA"/>
</dbReference>
<reference evidence="8 10" key="2">
    <citation type="journal article" date="2019" name="Genome Biol. Evol.">
        <title>Insights into the evolution of the New World diploid cottons (Gossypium, subgenus Houzingenia) based on genome sequencing.</title>
        <authorList>
            <person name="Grover C.E."/>
            <person name="Arick M.A. 2nd"/>
            <person name="Thrash A."/>
            <person name="Conover J.L."/>
            <person name="Sanders W.S."/>
            <person name="Peterson D.G."/>
            <person name="Frelichowski J.E."/>
            <person name="Scheffler J.A."/>
            <person name="Scheffler B.E."/>
            <person name="Wendel J.F."/>
        </authorList>
    </citation>
    <scope>NUCLEOTIDE SEQUENCE [LARGE SCALE GENOMIC DNA]</scope>
    <source>
        <strain evidence="8">8</strain>
        <tissue evidence="8">Leaf</tissue>
    </source>
</reference>
<evidence type="ECO:0000313" key="9">
    <source>
        <dbReference type="Proteomes" id="UP000032304"/>
    </source>
</evidence>
<keyword evidence="4 5" id="KW-0349">Heme</keyword>
<evidence type="ECO:0000256" key="1">
    <source>
        <dbReference type="ARBA" id="ARBA00010617"/>
    </source>
</evidence>
<dbReference type="AlphaFoldDB" id="A0A0D2UUL5"/>
<evidence type="ECO:0000313" key="10">
    <source>
        <dbReference type="Proteomes" id="UP000593578"/>
    </source>
</evidence>
<dbReference type="PROSITE" id="PS00086">
    <property type="entry name" value="CYTOCHROME_P450"/>
    <property type="match status" value="1"/>
</dbReference>
<name>A0A0D2UUL5_GOSRA</name>
<keyword evidence="9" id="KW-1185">Reference proteome</keyword>
<evidence type="ECO:0000256" key="4">
    <source>
        <dbReference type="PIRSR" id="PIRSR602401-1"/>
    </source>
</evidence>
<evidence type="ECO:0000313" key="8">
    <source>
        <dbReference type="EMBL" id="MBA0599861.1"/>
    </source>
</evidence>
<dbReference type="OrthoDB" id="1470350at2759"/>
<evidence type="ECO:0000256" key="3">
    <source>
        <dbReference type="ARBA" id="ARBA00023004"/>
    </source>
</evidence>
<dbReference type="EMBL" id="CM001750">
    <property type="protein sequence ID" value="KJB72081.1"/>
    <property type="molecule type" value="Genomic_DNA"/>
</dbReference>
<feature type="transmembrane region" description="Helical" evidence="6">
    <location>
        <begin position="15"/>
        <end position="35"/>
    </location>
</feature>
<keyword evidence="6" id="KW-0472">Membrane</keyword>
<dbReference type="SUPFAM" id="SSF48264">
    <property type="entry name" value="Cytochrome P450"/>
    <property type="match status" value="1"/>
</dbReference>
<dbReference type="InterPro" id="IPR017972">
    <property type="entry name" value="Cyt_P450_CS"/>
</dbReference>
<dbReference type="Proteomes" id="UP000593578">
    <property type="component" value="Unassembled WGS sequence"/>
</dbReference>
<accession>A0A0D2UUL5</accession>
<dbReference type="Gramene" id="KJB72081">
    <property type="protein sequence ID" value="KJB72081"/>
    <property type="gene ID" value="B456_011G157400"/>
</dbReference>
<sequence length="508" mass="58091">MDIVIVKAKLVEQTWSIPLLLSLLVLFLNLFLNFIKRSKLKLPPSPPKLPIIGNLHQIGTLPHRSFRTLSTKYGPLMLLHIGHTPTLVVSSAELAEEMVRNHDIVFSNRPITTAVKILLYGCKDFGFAPYNEYWRQARKICVLHLLSLKRVQSFQFVREEEVLTLINNIRGRCLDASPINMTEMLLGTSHNLISRCVIGLKGDEEGGSGARFGEVTRRFMHQISEFNVGDMFPSFGWLDVLSGFIGRLKETAKEMDEFLDKVIEEHKALKSYDEKDFVHILLQLQSDGMLGTELTRDHFKAILADMFVAGTESVATATEWTMAELMRHPNIMKKAQDEVRKVVGKKPKIDAEDIHRMDYLKCIIKETLRLHPPAPLMSPRQTSTSVKLEDYHIPPKTTVFVNVWAIQRDPGLWEMPDVFYPERFENVEFDYKDPKSFQFIPFGIGRRTCPGVSFGLIAVEYVIANLLYWFDWKLPPHISAQNLDITEAFGLGVCMKFPLCLLAMPYRP</sequence>
<dbReference type="InterPro" id="IPR002401">
    <property type="entry name" value="Cyt_P450_E_grp-I"/>
</dbReference>
<reference evidence="8" key="3">
    <citation type="submission" date="2020-04" db="EMBL/GenBank/DDBJ databases">
        <authorList>
            <person name="Grover C.E."/>
            <person name="Arick M.A. II"/>
            <person name="Thrash A."/>
            <person name="Conover J.L."/>
            <person name="Sanders W.S."/>
            <person name="Peterson D.G."/>
            <person name="Scheffler J.A."/>
            <person name="Scheffler B.E."/>
            <person name="Wendel J.F."/>
        </authorList>
    </citation>
    <scope>NUCLEOTIDE SEQUENCE</scope>
    <source>
        <strain evidence="8">8</strain>
        <tissue evidence="8">Leaf</tissue>
    </source>
</reference>
<dbReference type="InterPro" id="IPR001128">
    <property type="entry name" value="Cyt_P450"/>
</dbReference>
<proteinExistence type="inferred from homology"/>
<dbReference type="Gene3D" id="1.10.630.10">
    <property type="entry name" value="Cytochrome P450"/>
    <property type="match status" value="1"/>
</dbReference>
<dbReference type="Proteomes" id="UP000032304">
    <property type="component" value="Chromosome 11"/>
</dbReference>